<reference evidence="1" key="1">
    <citation type="journal article" date="2022" name="Front. Microbiol.">
        <title>New perspectives on an old grouping: The genomic and phenotypic variability of Oxalobacter formigenes and the implications for calcium oxalate stone prevention.</title>
        <authorList>
            <person name="Chmiel J.A."/>
            <person name="Carr C."/>
            <person name="Stuivenberg G.A."/>
            <person name="Venema R."/>
            <person name="Chanyi R.M."/>
            <person name="Al K.F."/>
            <person name="Giguere D."/>
            <person name="Say H."/>
            <person name="Akouris P.P."/>
            <person name="Dominguez Romero S.A."/>
            <person name="Kwong A."/>
            <person name="Tai V."/>
            <person name="Koval S.F."/>
            <person name="Razvi H."/>
            <person name="Bjazevic J."/>
            <person name="Burton J.P."/>
        </authorList>
    </citation>
    <scope>NUCLEOTIDE SEQUENCE</scope>
    <source>
        <strain evidence="1">WoOx3</strain>
    </source>
</reference>
<dbReference type="EMBL" id="CP098242">
    <property type="protein sequence ID" value="WAW10056.1"/>
    <property type="molecule type" value="Genomic_DNA"/>
</dbReference>
<proteinExistence type="predicted"/>
<dbReference type="Proteomes" id="UP001156215">
    <property type="component" value="Chromosome"/>
</dbReference>
<evidence type="ECO:0000313" key="1">
    <source>
        <dbReference type="EMBL" id="WAW10056.1"/>
    </source>
</evidence>
<sequence length="51" mass="5897">MDEVWKKLENIAKHGEEKGKGKVVVNGWTYRMTLDGDKNFTFSATAPKRRK</sequence>
<evidence type="ECO:0000313" key="2">
    <source>
        <dbReference type="Proteomes" id="UP001156215"/>
    </source>
</evidence>
<accession>A0A9E9LVP5</accession>
<dbReference type="AlphaFoldDB" id="A0A9E9LVP5"/>
<name>A0A9E9LVP5_9BURK</name>
<organism evidence="1 2">
    <name type="scientific">Oxalobacter vibrioformis</name>
    <dbReference type="NCBI Taxonomy" id="933080"/>
    <lineage>
        <taxon>Bacteria</taxon>
        <taxon>Pseudomonadati</taxon>
        <taxon>Pseudomonadota</taxon>
        <taxon>Betaproteobacteria</taxon>
        <taxon>Burkholderiales</taxon>
        <taxon>Oxalobacteraceae</taxon>
        <taxon>Oxalobacter</taxon>
    </lineage>
</organism>
<dbReference type="KEGG" id="ovb:NB640_12700"/>
<gene>
    <name evidence="1" type="ORF">NB640_12700</name>
</gene>
<protein>
    <submittedName>
        <fullName evidence="1">Uncharacterized protein</fullName>
    </submittedName>
</protein>
<dbReference type="RefSeq" id="WP_269309059.1">
    <property type="nucleotide sequence ID" value="NZ_CP098242.1"/>
</dbReference>
<keyword evidence="2" id="KW-1185">Reference proteome</keyword>